<gene>
    <name evidence="1" type="ORF">EDD34_3501</name>
</gene>
<name>A0A3N4ZAE3_9MICO</name>
<proteinExistence type="predicted"/>
<protein>
    <submittedName>
        <fullName evidence="1">Uncharacterized protein</fullName>
    </submittedName>
</protein>
<reference evidence="1 2" key="1">
    <citation type="submission" date="2018-11" db="EMBL/GenBank/DDBJ databases">
        <title>Sequencing the genomes of 1000 actinobacteria strains.</title>
        <authorList>
            <person name="Klenk H.-P."/>
        </authorList>
    </citation>
    <scope>NUCLEOTIDE SEQUENCE [LARGE SCALE GENOMIC DNA]</scope>
    <source>
        <strain evidence="1 2">DSM 15700</strain>
    </source>
</reference>
<sequence length="30" mass="3280">MTDRRNWLVAHLDEAAEQLGVTVGGGDPDR</sequence>
<dbReference type="AlphaFoldDB" id="A0A3N4ZAE3"/>
<accession>A0A3N4ZAE3</accession>
<dbReference type="Proteomes" id="UP000280501">
    <property type="component" value="Unassembled WGS sequence"/>
</dbReference>
<comment type="caution">
    <text evidence="1">The sequence shown here is derived from an EMBL/GenBank/DDBJ whole genome shotgun (WGS) entry which is preliminary data.</text>
</comment>
<organism evidence="1 2">
    <name type="scientific">Myceligenerans xiligouense</name>
    <dbReference type="NCBI Taxonomy" id="253184"/>
    <lineage>
        <taxon>Bacteria</taxon>
        <taxon>Bacillati</taxon>
        <taxon>Actinomycetota</taxon>
        <taxon>Actinomycetes</taxon>
        <taxon>Micrococcales</taxon>
        <taxon>Promicromonosporaceae</taxon>
        <taxon>Myceligenerans</taxon>
    </lineage>
</organism>
<evidence type="ECO:0000313" key="1">
    <source>
        <dbReference type="EMBL" id="RPF22828.1"/>
    </source>
</evidence>
<keyword evidence="2" id="KW-1185">Reference proteome</keyword>
<dbReference type="EMBL" id="RKQZ01000001">
    <property type="protein sequence ID" value="RPF22828.1"/>
    <property type="molecule type" value="Genomic_DNA"/>
</dbReference>
<evidence type="ECO:0000313" key="2">
    <source>
        <dbReference type="Proteomes" id="UP000280501"/>
    </source>
</evidence>